<dbReference type="InterPro" id="IPR029045">
    <property type="entry name" value="ClpP/crotonase-like_dom_sf"/>
</dbReference>
<dbReference type="EMBL" id="JBIEKR010000006">
    <property type="protein sequence ID" value="MFG6273163.1"/>
    <property type="molecule type" value="Genomic_DNA"/>
</dbReference>
<dbReference type="GO" id="GO:0006635">
    <property type="term" value="P:fatty acid beta-oxidation"/>
    <property type="evidence" value="ECO:0007669"/>
    <property type="project" value="TreeGrafter"/>
</dbReference>
<name>A0A848C056_9FIRM</name>
<evidence type="ECO:0000256" key="2">
    <source>
        <dbReference type="ARBA" id="ARBA00023239"/>
    </source>
</evidence>
<proteinExistence type="inferred from homology"/>
<keyword evidence="2" id="KW-0456">Lyase</keyword>
<reference evidence="3 6" key="2">
    <citation type="submission" date="2024-10" db="EMBL/GenBank/DDBJ databases">
        <authorList>
            <person name="Sang B.-I."/>
            <person name="Prabhaharan D."/>
        </authorList>
    </citation>
    <scope>NUCLEOTIDE SEQUENCE [LARGE SCALE GENOMIC DNA]</scope>
    <source>
        <strain evidence="3 6">MH</strain>
    </source>
</reference>
<dbReference type="Proteomes" id="UP001605989">
    <property type="component" value="Unassembled WGS sequence"/>
</dbReference>
<dbReference type="GO" id="GO:0016836">
    <property type="term" value="F:hydro-lyase activity"/>
    <property type="evidence" value="ECO:0007669"/>
    <property type="project" value="UniProtKB-ARBA"/>
</dbReference>
<dbReference type="FunFam" id="3.90.226.10:FF:000009">
    <property type="entry name" value="Carnitinyl-CoA dehydratase"/>
    <property type="match status" value="1"/>
</dbReference>
<evidence type="ECO:0000313" key="3">
    <source>
        <dbReference type="EMBL" id="MFG6273163.1"/>
    </source>
</evidence>
<comment type="similarity">
    <text evidence="1">Belongs to the enoyl-CoA hydratase/isomerase family.</text>
</comment>
<dbReference type="InterPro" id="IPR001753">
    <property type="entry name" value="Enoyl-CoA_hydra/iso"/>
</dbReference>
<dbReference type="AlphaFoldDB" id="A0A848C056"/>
<dbReference type="Gene3D" id="3.90.226.10">
    <property type="entry name" value="2-enoyl-CoA Hydratase, Chain A, domain 1"/>
    <property type="match status" value="1"/>
</dbReference>
<dbReference type="Gene3D" id="1.10.12.10">
    <property type="entry name" value="Lyase 2-enoyl-coa Hydratase, Chain A, domain 2"/>
    <property type="match status" value="1"/>
</dbReference>
<evidence type="ECO:0000313" key="4">
    <source>
        <dbReference type="EMBL" id="NME28956.1"/>
    </source>
</evidence>
<dbReference type="InterPro" id="IPR014748">
    <property type="entry name" value="Enoyl-CoA_hydra_C"/>
</dbReference>
<gene>
    <name evidence="3" type="ORF">ACGTZG_08165</name>
    <name evidence="4" type="ORF">HF872_10045</name>
</gene>
<accession>A0A848C056</accession>
<evidence type="ECO:0000313" key="5">
    <source>
        <dbReference type="Proteomes" id="UP000591071"/>
    </source>
</evidence>
<reference evidence="4 5" key="1">
    <citation type="submission" date="2020-04" db="EMBL/GenBank/DDBJ databases">
        <authorList>
            <person name="Hitch T.C.A."/>
            <person name="Wylensek D."/>
            <person name="Clavel T."/>
        </authorList>
    </citation>
    <scope>NUCLEOTIDE SEQUENCE [LARGE SCALE GENOMIC DNA]</scope>
    <source>
        <strain evidence="4 5">Oil-RF-744-FAT-WT-6-1</strain>
    </source>
</reference>
<dbReference type="CDD" id="cd06558">
    <property type="entry name" value="crotonase-like"/>
    <property type="match status" value="1"/>
</dbReference>
<dbReference type="Pfam" id="PF00378">
    <property type="entry name" value="ECH_1"/>
    <property type="match status" value="1"/>
</dbReference>
<dbReference type="EMBL" id="JABAFG010000017">
    <property type="protein sequence ID" value="NME28956.1"/>
    <property type="molecule type" value="Genomic_DNA"/>
</dbReference>
<dbReference type="OrthoDB" id="9771883at2"/>
<dbReference type="SUPFAM" id="SSF52096">
    <property type="entry name" value="ClpP/crotonase"/>
    <property type="match status" value="1"/>
</dbReference>
<keyword evidence="6" id="KW-1185">Reference proteome</keyword>
<dbReference type="RefSeq" id="WP_059077295.1">
    <property type="nucleotide sequence ID" value="NZ_CP011940.1"/>
</dbReference>
<dbReference type="KEGG" id="mhw:ACT01_10830"/>
<organism evidence="4 5">
    <name type="scientific">Megasphaera hexanoica</name>
    <dbReference type="NCBI Taxonomy" id="1675036"/>
    <lineage>
        <taxon>Bacteria</taxon>
        <taxon>Bacillati</taxon>
        <taxon>Bacillota</taxon>
        <taxon>Negativicutes</taxon>
        <taxon>Veillonellales</taxon>
        <taxon>Veillonellaceae</taxon>
        <taxon>Megasphaera</taxon>
    </lineage>
</organism>
<dbReference type="FunFam" id="1.10.12.10:FF:000001">
    <property type="entry name" value="Probable enoyl-CoA hydratase, mitochondrial"/>
    <property type="match status" value="1"/>
</dbReference>
<sequence length="260" mass="27778">MEFENILFTVEEGIATITINRPKQANALNAATVRDIEKAVDYIAGSKDVQVVIITGAGDKFFVAGADIKEMADYNPKQAGDWGTYGAGVITKIERLPQPVICAVNGYALGGGCEISMACDFRYASDNAVFGQPEVGLGIIPGFGGTQRLARLVGPGMAKEIILSNQNIDSAEALRIGLVNKVVPQAELMPAAIKTAKKIMKQGPVAVQIAKKAINNGLQCDIITGIQFESNVFGLCFATKDQKEGMKAFMEKRKADFKGE</sequence>
<dbReference type="PANTHER" id="PTHR11941:SF54">
    <property type="entry name" value="ENOYL-COA HYDRATASE, MITOCHONDRIAL"/>
    <property type="match status" value="1"/>
</dbReference>
<dbReference type="Proteomes" id="UP000591071">
    <property type="component" value="Unassembled WGS sequence"/>
</dbReference>
<evidence type="ECO:0000256" key="1">
    <source>
        <dbReference type="ARBA" id="ARBA00005254"/>
    </source>
</evidence>
<comment type="caution">
    <text evidence="4">The sequence shown here is derived from an EMBL/GenBank/DDBJ whole genome shotgun (WGS) entry which is preliminary data.</text>
</comment>
<evidence type="ECO:0000313" key="6">
    <source>
        <dbReference type="Proteomes" id="UP001605989"/>
    </source>
</evidence>
<protein>
    <submittedName>
        <fullName evidence="4">Crotonase</fullName>
    </submittedName>
    <submittedName>
        <fullName evidence="3">Enoyl-CoA hydratase-related protein</fullName>
    </submittedName>
</protein>
<dbReference type="PANTHER" id="PTHR11941">
    <property type="entry name" value="ENOYL-COA HYDRATASE-RELATED"/>
    <property type="match status" value="1"/>
</dbReference>